<dbReference type="Proteomes" id="UP000814033">
    <property type="component" value="Unassembled WGS sequence"/>
</dbReference>
<evidence type="ECO:0000313" key="1">
    <source>
        <dbReference type="EMBL" id="KAI0045990.1"/>
    </source>
</evidence>
<dbReference type="EMBL" id="MU275937">
    <property type="protein sequence ID" value="KAI0045990.1"/>
    <property type="molecule type" value="Genomic_DNA"/>
</dbReference>
<protein>
    <submittedName>
        <fullName evidence="1">Uncharacterized protein</fullName>
    </submittedName>
</protein>
<sequence>MFTRVRARCRLAVILCILCMYMHTHREFHVSHFRSRLNISHVFLFSSTCHDLHALSTTHLPRQPPNKTVNQLFHSGPPPPPHQLTPQPTTTTQTHTPTPTDAKHPPRAQRNSSFNPRSPAATARISSTPKGRNAAAQAGAAGRRSLAGAGGQALDAGREGGGKYGTKKRR</sequence>
<proteinExistence type="predicted"/>
<name>A0ACB8RQX8_9AGAM</name>
<evidence type="ECO:0000313" key="2">
    <source>
        <dbReference type="Proteomes" id="UP000814033"/>
    </source>
</evidence>
<comment type="caution">
    <text evidence="1">The sequence shown here is derived from an EMBL/GenBank/DDBJ whole genome shotgun (WGS) entry which is preliminary data.</text>
</comment>
<accession>A0ACB8RQX8</accession>
<gene>
    <name evidence="1" type="ORF">FA95DRAFT_72755</name>
</gene>
<organism evidence="1 2">
    <name type="scientific">Auriscalpium vulgare</name>
    <dbReference type="NCBI Taxonomy" id="40419"/>
    <lineage>
        <taxon>Eukaryota</taxon>
        <taxon>Fungi</taxon>
        <taxon>Dikarya</taxon>
        <taxon>Basidiomycota</taxon>
        <taxon>Agaricomycotina</taxon>
        <taxon>Agaricomycetes</taxon>
        <taxon>Russulales</taxon>
        <taxon>Auriscalpiaceae</taxon>
        <taxon>Auriscalpium</taxon>
    </lineage>
</organism>
<reference evidence="1" key="2">
    <citation type="journal article" date="2022" name="New Phytol.">
        <title>Evolutionary transition to the ectomycorrhizal habit in the genomes of a hyperdiverse lineage of mushroom-forming fungi.</title>
        <authorList>
            <person name="Looney B."/>
            <person name="Miyauchi S."/>
            <person name="Morin E."/>
            <person name="Drula E."/>
            <person name="Courty P.E."/>
            <person name="Kohler A."/>
            <person name="Kuo A."/>
            <person name="LaButti K."/>
            <person name="Pangilinan J."/>
            <person name="Lipzen A."/>
            <person name="Riley R."/>
            <person name="Andreopoulos W."/>
            <person name="He G."/>
            <person name="Johnson J."/>
            <person name="Nolan M."/>
            <person name="Tritt A."/>
            <person name="Barry K.W."/>
            <person name="Grigoriev I.V."/>
            <person name="Nagy L.G."/>
            <person name="Hibbett D."/>
            <person name="Henrissat B."/>
            <person name="Matheny P.B."/>
            <person name="Labbe J."/>
            <person name="Martin F.M."/>
        </authorList>
    </citation>
    <scope>NUCLEOTIDE SEQUENCE</scope>
    <source>
        <strain evidence="1">FP105234-sp</strain>
    </source>
</reference>
<reference evidence="1" key="1">
    <citation type="submission" date="2021-02" db="EMBL/GenBank/DDBJ databases">
        <authorList>
            <consortium name="DOE Joint Genome Institute"/>
            <person name="Ahrendt S."/>
            <person name="Looney B.P."/>
            <person name="Miyauchi S."/>
            <person name="Morin E."/>
            <person name="Drula E."/>
            <person name="Courty P.E."/>
            <person name="Chicoki N."/>
            <person name="Fauchery L."/>
            <person name="Kohler A."/>
            <person name="Kuo A."/>
            <person name="Labutti K."/>
            <person name="Pangilinan J."/>
            <person name="Lipzen A."/>
            <person name="Riley R."/>
            <person name="Andreopoulos W."/>
            <person name="He G."/>
            <person name="Johnson J."/>
            <person name="Barry K.W."/>
            <person name="Grigoriev I.V."/>
            <person name="Nagy L."/>
            <person name="Hibbett D."/>
            <person name="Henrissat B."/>
            <person name="Matheny P.B."/>
            <person name="Labbe J."/>
            <person name="Martin F."/>
        </authorList>
    </citation>
    <scope>NUCLEOTIDE SEQUENCE</scope>
    <source>
        <strain evidence="1">FP105234-sp</strain>
    </source>
</reference>
<keyword evidence="2" id="KW-1185">Reference proteome</keyword>